<keyword evidence="6" id="KW-0732">Signal</keyword>
<dbReference type="InterPro" id="IPR011006">
    <property type="entry name" value="CheY-like_superfamily"/>
</dbReference>
<dbReference type="SUPFAM" id="SSF55874">
    <property type="entry name" value="ATPase domain of HSP90 chaperone/DNA topoisomerase II/histidine kinase"/>
    <property type="match status" value="1"/>
</dbReference>
<gene>
    <name evidence="9" type="ORF">RJ641_020777</name>
</gene>
<evidence type="ECO:0000259" key="8">
    <source>
        <dbReference type="PROSITE" id="PS50110"/>
    </source>
</evidence>
<name>A0AAN8YX88_9MAGN</name>
<dbReference type="PANTHER" id="PTHR43719">
    <property type="entry name" value="TWO-COMPONENT HISTIDINE KINASE"/>
    <property type="match status" value="1"/>
</dbReference>
<dbReference type="PROSITE" id="PS50109">
    <property type="entry name" value="HIS_KIN"/>
    <property type="match status" value="1"/>
</dbReference>
<accession>A0AAN8YX88</accession>
<dbReference type="InterPro" id="IPR050956">
    <property type="entry name" value="2C_system_His_kinase"/>
</dbReference>
<evidence type="ECO:0000256" key="1">
    <source>
        <dbReference type="ARBA" id="ARBA00000085"/>
    </source>
</evidence>
<organism evidence="9 10">
    <name type="scientific">Dillenia turbinata</name>
    <dbReference type="NCBI Taxonomy" id="194707"/>
    <lineage>
        <taxon>Eukaryota</taxon>
        <taxon>Viridiplantae</taxon>
        <taxon>Streptophyta</taxon>
        <taxon>Embryophyta</taxon>
        <taxon>Tracheophyta</taxon>
        <taxon>Spermatophyta</taxon>
        <taxon>Magnoliopsida</taxon>
        <taxon>eudicotyledons</taxon>
        <taxon>Gunneridae</taxon>
        <taxon>Pentapetalae</taxon>
        <taxon>Dilleniales</taxon>
        <taxon>Dilleniaceae</taxon>
        <taxon>Dillenia</taxon>
    </lineage>
</organism>
<dbReference type="CDD" id="cd00082">
    <property type="entry name" value="HisKA"/>
    <property type="match status" value="1"/>
</dbReference>
<feature type="transmembrane region" description="Helical" evidence="5">
    <location>
        <begin position="245"/>
        <end position="265"/>
    </location>
</feature>
<dbReference type="SMART" id="SM00388">
    <property type="entry name" value="HisKA"/>
    <property type="match status" value="1"/>
</dbReference>
<evidence type="ECO:0000256" key="4">
    <source>
        <dbReference type="PROSITE-ProRule" id="PRU00169"/>
    </source>
</evidence>
<dbReference type="AlphaFoldDB" id="A0AAN8YX88"/>
<feature type="signal peptide" evidence="6">
    <location>
        <begin position="1"/>
        <end position="18"/>
    </location>
</feature>
<dbReference type="InterPro" id="IPR005467">
    <property type="entry name" value="His_kinase_dom"/>
</dbReference>
<feature type="non-terminal residue" evidence="9">
    <location>
        <position position="966"/>
    </location>
</feature>
<feature type="domain" description="Histidine kinase" evidence="7">
    <location>
        <begin position="301"/>
        <end position="568"/>
    </location>
</feature>
<evidence type="ECO:0000256" key="6">
    <source>
        <dbReference type="SAM" id="SignalP"/>
    </source>
</evidence>
<feature type="chain" id="PRO_5042892575" description="histidine kinase" evidence="6">
    <location>
        <begin position="19"/>
        <end position="966"/>
    </location>
</feature>
<evidence type="ECO:0000256" key="5">
    <source>
        <dbReference type="SAM" id="Phobius"/>
    </source>
</evidence>
<dbReference type="Proteomes" id="UP001370490">
    <property type="component" value="Unassembled WGS sequence"/>
</dbReference>
<keyword evidence="3 4" id="KW-0597">Phosphoprotein</keyword>
<evidence type="ECO:0000256" key="2">
    <source>
        <dbReference type="ARBA" id="ARBA00012438"/>
    </source>
</evidence>
<dbReference type="InterPro" id="IPR004358">
    <property type="entry name" value="Sig_transdc_His_kin-like_C"/>
</dbReference>
<comment type="caution">
    <text evidence="9">The sequence shown here is derived from an EMBL/GenBank/DDBJ whole genome shotgun (WGS) entry which is preliminary data.</text>
</comment>
<dbReference type="Pfam" id="PF02518">
    <property type="entry name" value="HATPase_c"/>
    <property type="match status" value="1"/>
</dbReference>
<feature type="domain" description="Response regulatory" evidence="8">
    <location>
        <begin position="827"/>
        <end position="958"/>
    </location>
</feature>
<evidence type="ECO:0000313" key="10">
    <source>
        <dbReference type="Proteomes" id="UP001370490"/>
    </source>
</evidence>
<dbReference type="InterPro" id="IPR003594">
    <property type="entry name" value="HATPase_dom"/>
</dbReference>
<dbReference type="InterPro" id="IPR001789">
    <property type="entry name" value="Sig_transdc_resp-reg_receiver"/>
</dbReference>
<dbReference type="InterPro" id="IPR036890">
    <property type="entry name" value="HATPase_C_sf"/>
</dbReference>
<dbReference type="Pfam" id="PF00512">
    <property type="entry name" value="HisKA"/>
    <property type="match status" value="1"/>
</dbReference>
<proteinExistence type="predicted"/>
<evidence type="ECO:0000256" key="3">
    <source>
        <dbReference type="ARBA" id="ARBA00022553"/>
    </source>
</evidence>
<evidence type="ECO:0000259" key="7">
    <source>
        <dbReference type="PROSITE" id="PS50109"/>
    </source>
</evidence>
<dbReference type="CDD" id="cd17546">
    <property type="entry name" value="REC_hyHK_CKI1_RcsC-like"/>
    <property type="match status" value="1"/>
</dbReference>
<keyword evidence="5" id="KW-0812">Transmembrane</keyword>
<protein>
    <recommendedName>
        <fullName evidence="2">histidine kinase</fullName>
        <ecNumber evidence="2">2.7.13.3</ecNumber>
    </recommendedName>
</protein>
<feature type="non-terminal residue" evidence="9">
    <location>
        <position position="1"/>
    </location>
</feature>
<dbReference type="InterPro" id="IPR036097">
    <property type="entry name" value="HisK_dim/P_sf"/>
</dbReference>
<dbReference type="SUPFAM" id="SSF52172">
    <property type="entry name" value="CheY-like"/>
    <property type="match status" value="1"/>
</dbReference>
<keyword evidence="5" id="KW-1133">Transmembrane helix</keyword>
<dbReference type="EC" id="2.7.13.3" evidence="2"/>
<dbReference type="PRINTS" id="PR00344">
    <property type="entry name" value="BCTRLSENSOR"/>
</dbReference>
<dbReference type="Gene3D" id="3.30.565.10">
    <property type="entry name" value="Histidine kinase-like ATPase, C-terminal domain"/>
    <property type="match status" value="1"/>
</dbReference>
<comment type="catalytic activity">
    <reaction evidence="1">
        <text>ATP + protein L-histidine = ADP + protein N-phospho-L-histidine.</text>
        <dbReference type="EC" id="2.7.13.3"/>
    </reaction>
</comment>
<keyword evidence="10" id="KW-1185">Reference proteome</keyword>
<dbReference type="InterPro" id="IPR003661">
    <property type="entry name" value="HisK_dim/P_dom"/>
</dbReference>
<keyword evidence="5" id="KW-0472">Membrane</keyword>
<evidence type="ECO:0000313" key="9">
    <source>
        <dbReference type="EMBL" id="KAK6915660.1"/>
    </source>
</evidence>
<dbReference type="Pfam" id="PF00072">
    <property type="entry name" value="Response_reg"/>
    <property type="match status" value="1"/>
</dbReference>
<dbReference type="SMART" id="SM00448">
    <property type="entry name" value="REC"/>
    <property type="match status" value="1"/>
</dbReference>
<dbReference type="SMART" id="SM00387">
    <property type="entry name" value="HATPase_c"/>
    <property type="match status" value="1"/>
</dbReference>
<dbReference type="PANTHER" id="PTHR43719:SF50">
    <property type="entry name" value="HISTIDINE KINASE CKI1-LIKE ISOFORM X1"/>
    <property type="match status" value="1"/>
</dbReference>
<dbReference type="Gene3D" id="1.10.287.130">
    <property type="match status" value="1"/>
</dbReference>
<dbReference type="GO" id="GO:0000155">
    <property type="term" value="F:phosphorelay sensor kinase activity"/>
    <property type="evidence" value="ECO:0007669"/>
    <property type="project" value="InterPro"/>
</dbReference>
<sequence length="966" mass="106842">IAPMLFIALSIIPRLSQVSYMGQDGLFFSYHNEADQTLAVFSNKSFSSRWYTQPVNRDTGKLYGAAIGSESAVRINSSWVRDALKSKNGHSAVGKGWSNGQNLFFFNTVAMDGRGLITLGYSVDLVIDEFANIDYLGGEFYMVTKDGIMLMHDGHIDAHILVYNDTISVEFLGENGNVVGMLYGISCMPNQGEVKPHKVNIKGKKYVYFCSTIDVAGVQSVYLLAFPKSRLVDLVERYGKDGIGLLVLMFISVVVSIVIFMILAFKAAKREMFLCAALIKQMEATQQAERKSMNKSLAFAGASHDVRSSLAAITGLIESCQEEAAPNSEMAENLEQMSTCSMDLLGILNTVLDTSKIEAGKMQLVEEDFNMPQLLEEVIDMYYPIGMKKGVDVVLDLCEGSVLKSHMVKGDRGKLKQILINLISNGVKFTSEGHVSLRAYVRKASLDNSIIIASNGNLVLKCLSRLCYKSKDSLNNLDALHTVQQNPNAMEFVFEVDDSGQGIPKDKQKSVFENFVQVKGTALAHEGCGLGLGIVQSLVRLMGGEIEIVDKDPGERGTCFQFNVFLSVLDNISANNEDEEGVMGQKDGGASDFFQIFNRSPVSKSDGSYVVLLMGNDERRKVSKKFIESFGIKVSAIKREKDMFQLLERIRYKSDFFYFNTSCEIPSSGSGSIFSFKETSDHAIAHYIRNKICPCFLLIVIDAKVDLLSEVCLTLATFKKEIPSARCKTIWLGNPFVQTTKMMDETCAPIPCDHIISKPFHGSRICQMLQLLPEFGGSLQCEAQDIQCLVTSQTKASSSHCEHEIQRATVHECKEEQSGEKPLAGKKVLVVEDIYLLGKLTARSLRKLGADIEVCENGQKAFDVVQSALAGEIMPKESKSLPYDIIFMDCEMPVMNGYEATRCIRVEEKKYGVHIPIVALTANAMVEDTARVMEAGMDFHLTKPLQVGKLLDVIGSIFDPREENHL</sequence>
<dbReference type="SUPFAM" id="SSF47384">
    <property type="entry name" value="Homodimeric domain of signal transducing histidine kinase"/>
    <property type="match status" value="1"/>
</dbReference>
<dbReference type="EMBL" id="JBAMMX010000025">
    <property type="protein sequence ID" value="KAK6915660.1"/>
    <property type="molecule type" value="Genomic_DNA"/>
</dbReference>
<reference evidence="9 10" key="1">
    <citation type="submission" date="2023-12" db="EMBL/GenBank/DDBJ databases">
        <title>A high-quality genome assembly for Dillenia turbinata (Dilleniales).</title>
        <authorList>
            <person name="Chanderbali A."/>
        </authorList>
    </citation>
    <scope>NUCLEOTIDE SEQUENCE [LARGE SCALE GENOMIC DNA]</scope>
    <source>
        <strain evidence="9">LSX21</strain>
        <tissue evidence="9">Leaf</tissue>
    </source>
</reference>
<dbReference type="PROSITE" id="PS50110">
    <property type="entry name" value="RESPONSE_REGULATORY"/>
    <property type="match status" value="1"/>
</dbReference>
<feature type="modified residue" description="4-aspartylphosphate" evidence="4">
    <location>
        <position position="889"/>
    </location>
</feature>
<dbReference type="Gene3D" id="3.40.50.2300">
    <property type="match status" value="1"/>
</dbReference>